<dbReference type="GO" id="GO:0045900">
    <property type="term" value="P:negative regulation of translational elongation"/>
    <property type="evidence" value="ECO:0007669"/>
    <property type="project" value="TreeGrafter"/>
</dbReference>
<dbReference type="Pfam" id="PF02482">
    <property type="entry name" value="Ribosomal_S30AE"/>
    <property type="match status" value="1"/>
</dbReference>
<accession>A0A1G2UYU3</accession>
<evidence type="ECO:0000313" key="3">
    <source>
        <dbReference type="Proteomes" id="UP000177697"/>
    </source>
</evidence>
<dbReference type="GO" id="GO:0022627">
    <property type="term" value="C:cytosolic small ribosomal subunit"/>
    <property type="evidence" value="ECO:0007669"/>
    <property type="project" value="TreeGrafter"/>
</dbReference>
<keyword evidence="1" id="KW-0810">Translation regulation</keyword>
<evidence type="ECO:0000256" key="1">
    <source>
        <dbReference type="ARBA" id="ARBA00022845"/>
    </source>
</evidence>
<dbReference type="Proteomes" id="UP000177697">
    <property type="component" value="Unassembled WGS sequence"/>
</dbReference>
<dbReference type="InterPro" id="IPR050574">
    <property type="entry name" value="HPF/YfiA_ribosome-assoc"/>
</dbReference>
<dbReference type="PANTHER" id="PTHR33231">
    <property type="entry name" value="30S RIBOSOMAL PROTEIN"/>
    <property type="match status" value="1"/>
</dbReference>
<dbReference type="EMBL" id="MHWW01000019">
    <property type="protein sequence ID" value="OHB14535.1"/>
    <property type="molecule type" value="Genomic_DNA"/>
</dbReference>
<dbReference type="PANTHER" id="PTHR33231:SF1">
    <property type="entry name" value="30S RIBOSOMAL PROTEIN"/>
    <property type="match status" value="1"/>
</dbReference>
<dbReference type="Gene3D" id="3.30.160.100">
    <property type="entry name" value="Ribosome hibernation promotion factor-like"/>
    <property type="match status" value="1"/>
</dbReference>
<proteinExistence type="predicted"/>
<gene>
    <name evidence="2" type="ORF">A2431_03320</name>
</gene>
<sequence>MKINIKGTNISLTPSISEYVEKKVNMLEKFFHNIDEVLVNVEVGKTTKHHKSGDFFRAEIQVIANGQTYYAVSETEDLYASIDKVKDDIAQELSSKKRKTMRLFRRGGAKIKELLRGLRGQK</sequence>
<dbReference type="InterPro" id="IPR003489">
    <property type="entry name" value="RHF/RaiA"/>
</dbReference>
<dbReference type="InterPro" id="IPR036567">
    <property type="entry name" value="RHF-like"/>
</dbReference>
<name>A0A1G2UYU3_9BACT</name>
<evidence type="ECO:0000313" key="2">
    <source>
        <dbReference type="EMBL" id="OHB14535.1"/>
    </source>
</evidence>
<comment type="caution">
    <text evidence="2">The sequence shown here is derived from an EMBL/GenBank/DDBJ whole genome shotgun (WGS) entry which is preliminary data.</text>
</comment>
<dbReference type="SUPFAM" id="SSF69754">
    <property type="entry name" value="Ribosome binding protein Y (YfiA homologue)"/>
    <property type="match status" value="1"/>
</dbReference>
<dbReference type="NCBIfam" id="TIGR00741">
    <property type="entry name" value="yfiA"/>
    <property type="match status" value="1"/>
</dbReference>
<organism evidence="2 3">
    <name type="scientific">Candidatus Zambryskibacteria bacterium RIFOXYC1_FULL_39_10</name>
    <dbReference type="NCBI Taxonomy" id="1802779"/>
    <lineage>
        <taxon>Bacteria</taxon>
        <taxon>Candidatus Zambryskiibacteriota</taxon>
    </lineage>
</organism>
<protein>
    <submittedName>
        <fullName evidence="2">Ribosomal subunit interface protein</fullName>
    </submittedName>
</protein>
<reference evidence="2 3" key="1">
    <citation type="journal article" date="2016" name="Nat. Commun.">
        <title>Thousands of microbial genomes shed light on interconnected biogeochemical processes in an aquifer system.</title>
        <authorList>
            <person name="Anantharaman K."/>
            <person name="Brown C.T."/>
            <person name="Hug L.A."/>
            <person name="Sharon I."/>
            <person name="Castelle C.J."/>
            <person name="Probst A.J."/>
            <person name="Thomas B.C."/>
            <person name="Singh A."/>
            <person name="Wilkins M.J."/>
            <person name="Karaoz U."/>
            <person name="Brodie E.L."/>
            <person name="Williams K.H."/>
            <person name="Hubbard S.S."/>
            <person name="Banfield J.F."/>
        </authorList>
    </citation>
    <scope>NUCLEOTIDE SEQUENCE [LARGE SCALE GENOMIC DNA]</scope>
</reference>
<dbReference type="AlphaFoldDB" id="A0A1G2UYU3"/>
<dbReference type="GO" id="GO:0043024">
    <property type="term" value="F:ribosomal small subunit binding"/>
    <property type="evidence" value="ECO:0007669"/>
    <property type="project" value="TreeGrafter"/>
</dbReference>
<dbReference type="CDD" id="cd00552">
    <property type="entry name" value="RaiA"/>
    <property type="match status" value="1"/>
</dbReference>